<dbReference type="Proteomes" id="UP001162992">
    <property type="component" value="Chromosome 1"/>
</dbReference>
<protein>
    <submittedName>
        <fullName evidence="1">Uncharacterized protein</fullName>
    </submittedName>
</protein>
<evidence type="ECO:0000313" key="1">
    <source>
        <dbReference type="EMBL" id="KAJ7570248.1"/>
    </source>
</evidence>
<organism evidence="1 2">
    <name type="scientific">Diphasiastrum complanatum</name>
    <name type="common">Issler's clubmoss</name>
    <name type="synonym">Lycopodium complanatum</name>
    <dbReference type="NCBI Taxonomy" id="34168"/>
    <lineage>
        <taxon>Eukaryota</taxon>
        <taxon>Viridiplantae</taxon>
        <taxon>Streptophyta</taxon>
        <taxon>Embryophyta</taxon>
        <taxon>Tracheophyta</taxon>
        <taxon>Lycopodiopsida</taxon>
        <taxon>Lycopodiales</taxon>
        <taxon>Lycopodiaceae</taxon>
        <taxon>Lycopodioideae</taxon>
        <taxon>Diphasiastrum</taxon>
    </lineage>
</organism>
<dbReference type="EMBL" id="CM055092">
    <property type="protein sequence ID" value="KAJ7570248.1"/>
    <property type="molecule type" value="Genomic_DNA"/>
</dbReference>
<sequence length="775" mass="85231">MTVSPGISLHDESLAVQGKAILTNVPQNVVVKPDANKEIMIGAFVGATFTEMKSRHVFPIGVLQEVRFMCSFRFKLWWMIQQMGTCGKEVPPETQFLLLESKHKSPRSGNWGTGEGQHSMYTVFLPLVEGPFRASLQGTERNELEICLESGDPAVQTSQGLHSVYMSTGSDVFKLITESVRAVESHLQTFQTREKKKMPGILDWFGWCTWDAFYTDVTSEGVTEGLQSLANGGTPPRFLIIDDGWQSVAVDHQPMEATIMAGTQYASRLTTIKENHKFQKDGVDGQHQEDPTLGLQFIVKDIKTNFKTKYVYVWHALTGYWGGVKPDVPGMEHYESILAYPVHSPGVLNNQPDMALDSLTLGGLGLVHPKKVFQFYDELHSYLASAGIDGVKVDVQNIIETLGAGFGGRVSLTTQYHKALEASIRVNFPDNGCISCMSQNTDGIYNSNQTAIVRASEDFWPRDPASHTVHIASVAYNSLFLGEFMQPDWDMFQSLHPAAEFHAAARAVGGCSVYVSDKPGQHNFELLKKLVLPDGSILRALLPGRPTVDCLFDDPARDGKSLLKIWNMNKHTGVLGVFNCQGAGWCNVSKKSIVHDATPRTLTGSVSSEDVALLDGIAEKHWNGSVAVYCHRSGQLLCLSKNSMLPVTLKVLEYEVFTLSPLKNLAPGVLFAPIGLTSMFNSGGAIESLNYDLHIDQSLLLSSMKALRVDHFPTATVKMRARGCGKFGVYSSIEPEYCAIDSVRVQCSYDPDCGLATMELPVGEEGQSWDVVVEI</sequence>
<name>A0ACC2EUY1_DIPCM</name>
<keyword evidence="2" id="KW-1185">Reference proteome</keyword>
<evidence type="ECO:0000313" key="2">
    <source>
        <dbReference type="Proteomes" id="UP001162992"/>
    </source>
</evidence>
<proteinExistence type="predicted"/>
<gene>
    <name evidence="1" type="ORF">O6H91_01G111600</name>
</gene>
<reference evidence="2" key="1">
    <citation type="journal article" date="2024" name="Proc. Natl. Acad. Sci. U.S.A.">
        <title>Extraordinary preservation of gene collinearity over three hundred million years revealed in homosporous lycophytes.</title>
        <authorList>
            <person name="Li C."/>
            <person name="Wickell D."/>
            <person name="Kuo L.Y."/>
            <person name="Chen X."/>
            <person name="Nie B."/>
            <person name="Liao X."/>
            <person name="Peng D."/>
            <person name="Ji J."/>
            <person name="Jenkins J."/>
            <person name="Williams M."/>
            <person name="Shu S."/>
            <person name="Plott C."/>
            <person name="Barry K."/>
            <person name="Rajasekar S."/>
            <person name="Grimwood J."/>
            <person name="Han X."/>
            <person name="Sun S."/>
            <person name="Hou Z."/>
            <person name="He W."/>
            <person name="Dai G."/>
            <person name="Sun C."/>
            <person name="Schmutz J."/>
            <person name="Leebens-Mack J.H."/>
            <person name="Li F.W."/>
            <person name="Wang L."/>
        </authorList>
    </citation>
    <scope>NUCLEOTIDE SEQUENCE [LARGE SCALE GENOMIC DNA]</scope>
    <source>
        <strain evidence="2">cv. PW_Plant_1</strain>
    </source>
</reference>
<comment type="caution">
    <text evidence="1">The sequence shown here is derived from an EMBL/GenBank/DDBJ whole genome shotgun (WGS) entry which is preliminary data.</text>
</comment>
<accession>A0ACC2EUY1</accession>